<feature type="region of interest" description="Disordered" evidence="1">
    <location>
        <begin position="173"/>
        <end position="225"/>
    </location>
</feature>
<keyword evidence="3" id="KW-1185">Reference proteome</keyword>
<dbReference type="InParanoid" id="A0A166BQT6"/>
<proteinExistence type="predicted"/>
<gene>
    <name evidence="2" type="ORF">EXIGLDRAFT_244462</name>
</gene>
<dbReference type="GO" id="GO:0005634">
    <property type="term" value="C:nucleus"/>
    <property type="evidence" value="ECO:0007669"/>
    <property type="project" value="TreeGrafter"/>
</dbReference>
<evidence type="ECO:0000313" key="3">
    <source>
        <dbReference type="Proteomes" id="UP000077266"/>
    </source>
</evidence>
<dbReference type="InterPro" id="IPR046341">
    <property type="entry name" value="SET_dom_sf"/>
</dbReference>
<feature type="region of interest" description="Disordered" evidence="1">
    <location>
        <begin position="144"/>
        <end position="163"/>
    </location>
</feature>
<dbReference type="PANTHER" id="PTHR12197">
    <property type="entry name" value="HISTONE-LYSINE N-METHYLTRANSFERASE SMYD"/>
    <property type="match status" value="1"/>
</dbReference>
<sequence>MELVAIRDIEYGEEVTISYLPLALCLEPSSRRQTWLKDEYGFICKCTSCSIPTISDPCRRFIAQAERDVAKSLAKLPDLKRAQVVELVEKILTILDRYEDDGLAPRVVQPHLSHTRSVAELYRWLDDATNEKVWRERATIEATAFDDDPHTTPALTDVLRPGSQSPVAFAVNNRRDCGEWDPAQREPRTSYSTASADQQSKQEESALHEHRPKRHRPRRQRSRHR</sequence>
<reference evidence="2 3" key="1">
    <citation type="journal article" date="2016" name="Mol. Biol. Evol.">
        <title>Comparative Genomics of Early-Diverging Mushroom-Forming Fungi Provides Insights into the Origins of Lignocellulose Decay Capabilities.</title>
        <authorList>
            <person name="Nagy L.G."/>
            <person name="Riley R."/>
            <person name="Tritt A."/>
            <person name="Adam C."/>
            <person name="Daum C."/>
            <person name="Floudas D."/>
            <person name="Sun H."/>
            <person name="Yadav J.S."/>
            <person name="Pangilinan J."/>
            <person name="Larsson K.H."/>
            <person name="Matsuura K."/>
            <person name="Barry K."/>
            <person name="Labutti K."/>
            <person name="Kuo R."/>
            <person name="Ohm R.A."/>
            <person name="Bhattacharya S.S."/>
            <person name="Shirouzu T."/>
            <person name="Yoshinaga Y."/>
            <person name="Martin F.M."/>
            <person name="Grigoriev I.V."/>
            <person name="Hibbett D.S."/>
        </authorList>
    </citation>
    <scope>NUCLEOTIDE SEQUENCE [LARGE SCALE GENOMIC DNA]</scope>
    <source>
        <strain evidence="2 3">HHB12029</strain>
    </source>
</reference>
<dbReference type="OrthoDB" id="265717at2759"/>
<name>A0A166BQT6_EXIGL</name>
<dbReference type="Proteomes" id="UP000077266">
    <property type="component" value="Unassembled WGS sequence"/>
</dbReference>
<feature type="compositionally biased region" description="Polar residues" evidence="1">
    <location>
        <begin position="189"/>
        <end position="199"/>
    </location>
</feature>
<accession>A0A166BQT6</accession>
<protein>
    <recommendedName>
        <fullName evidence="4">SET domain-containing protein</fullName>
    </recommendedName>
</protein>
<evidence type="ECO:0008006" key="4">
    <source>
        <dbReference type="Google" id="ProtNLM"/>
    </source>
</evidence>
<organism evidence="2 3">
    <name type="scientific">Exidia glandulosa HHB12029</name>
    <dbReference type="NCBI Taxonomy" id="1314781"/>
    <lineage>
        <taxon>Eukaryota</taxon>
        <taxon>Fungi</taxon>
        <taxon>Dikarya</taxon>
        <taxon>Basidiomycota</taxon>
        <taxon>Agaricomycotina</taxon>
        <taxon>Agaricomycetes</taxon>
        <taxon>Auriculariales</taxon>
        <taxon>Exidiaceae</taxon>
        <taxon>Exidia</taxon>
    </lineage>
</organism>
<dbReference type="AlphaFoldDB" id="A0A166BQT6"/>
<feature type="compositionally biased region" description="Basic and acidic residues" evidence="1">
    <location>
        <begin position="173"/>
        <end position="188"/>
    </location>
</feature>
<dbReference type="SUPFAM" id="SSF82199">
    <property type="entry name" value="SET domain"/>
    <property type="match status" value="1"/>
</dbReference>
<dbReference type="InterPro" id="IPR050869">
    <property type="entry name" value="H3K4_H4K5_MeTrfase"/>
</dbReference>
<evidence type="ECO:0000313" key="2">
    <source>
        <dbReference type="EMBL" id="KZW03270.1"/>
    </source>
</evidence>
<dbReference type="PANTHER" id="PTHR12197:SF251">
    <property type="entry name" value="EG:BACR7C10.4 PROTEIN"/>
    <property type="match status" value="1"/>
</dbReference>
<dbReference type="EMBL" id="KV425884">
    <property type="protein sequence ID" value="KZW03270.1"/>
    <property type="molecule type" value="Genomic_DNA"/>
</dbReference>
<dbReference type="Gene3D" id="2.170.270.10">
    <property type="entry name" value="SET domain"/>
    <property type="match status" value="1"/>
</dbReference>
<feature type="compositionally biased region" description="Basic and acidic residues" evidence="1">
    <location>
        <begin position="200"/>
        <end position="209"/>
    </location>
</feature>
<evidence type="ECO:0000256" key="1">
    <source>
        <dbReference type="SAM" id="MobiDB-lite"/>
    </source>
</evidence>
<feature type="compositionally biased region" description="Basic residues" evidence="1">
    <location>
        <begin position="210"/>
        <end position="225"/>
    </location>
</feature>